<evidence type="ECO:0000313" key="2">
    <source>
        <dbReference type="Proteomes" id="UP000245998"/>
    </source>
</evidence>
<proteinExistence type="predicted"/>
<gene>
    <name evidence="1" type="ORF">DCC39_07500</name>
</gene>
<dbReference type="Proteomes" id="UP000245998">
    <property type="component" value="Unassembled WGS sequence"/>
</dbReference>
<evidence type="ECO:0000313" key="1">
    <source>
        <dbReference type="EMBL" id="PWA12086.1"/>
    </source>
</evidence>
<dbReference type="RefSeq" id="WP_116554279.1">
    <property type="nucleotide sequence ID" value="NZ_QCZG01000012.1"/>
</dbReference>
<organism evidence="1 2">
    <name type="scientific">Pueribacillus theae</name>
    <dbReference type="NCBI Taxonomy" id="2171751"/>
    <lineage>
        <taxon>Bacteria</taxon>
        <taxon>Bacillati</taxon>
        <taxon>Bacillota</taxon>
        <taxon>Bacilli</taxon>
        <taxon>Bacillales</taxon>
        <taxon>Bacillaceae</taxon>
        <taxon>Pueribacillus</taxon>
    </lineage>
</organism>
<dbReference type="EMBL" id="QCZG01000012">
    <property type="protein sequence ID" value="PWA12086.1"/>
    <property type="molecule type" value="Genomic_DNA"/>
</dbReference>
<comment type="caution">
    <text evidence="1">The sequence shown here is derived from an EMBL/GenBank/DDBJ whole genome shotgun (WGS) entry which is preliminary data.</text>
</comment>
<name>A0A2U1K3J2_9BACI</name>
<accession>A0A2U1K3J2</accession>
<dbReference type="AlphaFoldDB" id="A0A2U1K3J2"/>
<sequence length="116" mass="13435">MTTAKACKMEYLLKFIQEKEMDLPSGTMDAILRTFHTVINGDLQKLYDELTSNGRNLFIDFQKASYGITLPENHDMDDMYIKGFFEGMRGYWLFIRILEAAGLLNESNVVEVKDHE</sequence>
<keyword evidence="2" id="KW-1185">Reference proteome</keyword>
<protein>
    <submittedName>
        <fullName evidence="1">Uncharacterized protein</fullName>
    </submittedName>
</protein>
<reference evidence="1 2" key="1">
    <citation type="submission" date="2018-04" db="EMBL/GenBank/DDBJ databases">
        <title>Camelliibacillus theae gen. nov., sp. nov., isolated from Pu'er tea.</title>
        <authorList>
            <person name="Niu L."/>
        </authorList>
    </citation>
    <scope>NUCLEOTIDE SEQUENCE [LARGE SCALE GENOMIC DNA]</scope>
    <source>
        <strain evidence="1 2">T8</strain>
    </source>
</reference>